<keyword evidence="3" id="KW-1185">Reference proteome</keyword>
<organism evidence="2 3">
    <name type="scientific">Synechococcus phage S-CAM9</name>
    <dbReference type="NCBI Taxonomy" id="1883369"/>
    <lineage>
        <taxon>Viruses</taxon>
        <taxon>Duplodnaviria</taxon>
        <taxon>Heunggongvirae</taxon>
        <taxon>Uroviricota</taxon>
        <taxon>Caudoviricetes</taxon>
        <taxon>Pantevenvirales</taxon>
        <taxon>Kyanoviridae</taxon>
        <taxon>Kanaloavirus</taxon>
        <taxon>Kanaloavirus scam9</taxon>
    </lineage>
</organism>
<dbReference type="Proteomes" id="UP000202784">
    <property type="component" value="Segment"/>
</dbReference>
<reference evidence="3 4" key="1">
    <citation type="journal article" date="2016" name="Virology">
        <title>The genomic content and context of auxiliary metabolic genes in marine cyanomyoviruses.</title>
        <authorList>
            <person name="Crummett L.T."/>
            <person name="Puxty R.J."/>
            <person name="Weihe C."/>
            <person name="Marston M.F."/>
            <person name="Martiny J.B."/>
        </authorList>
    </citation>
    <scope>NUCLEOTIDE SEQUENCE [LARGE SCALE GENOMIC DNA]</scope>
    <source>
        <strain evidence="1">0808SB05</strain>
        <strain evidence="2">1109NB16</strain>
    </source>
</reference>
<gene>
    <name evidence="2" type="ORF">N161109_099</name>
    <name evidence="1" type="ORF">S050808_099</name>
</gene>
<dbReference type="EMBL" id="KU686204">
    <property type="protein sequence ID" value="AOV60247.1"/>
    <property type="molecule type" value="Genomic_DNA"/>
</dbReference>
<dbReference type="KEGG" id="vg:30307683"/>
<evidence type="ECO:0000313" key="3">
    <source>
        <dbReference type="Proteomes" id="UP000202784"/>
    </source>
</evidence>
<accession>A0A1D8KPV3</accession>
<dbReference type="Proteomes" id="UP000240393">
    <property type="component" value="Segment"/>
</dbReference>
<protein>
    <submittedName>
        <fullName evidence="2">Uncharacterized protein</fullName>
    </submittedName>
</protein>
<name>A0A1D8KPV3_9CAUD</name>
<dbReference type="RefSeq" id="YP_009322534.1">
    <property type="nucleotide sequence ID" value="NC_031922.1"/>
</dbReference>
<dbReference type="EMBL" id="KU686206">
    <property type="protein sequence ID" value="AOV60703.1"/>
    <property type="molecule type" value="Genomic_DNA"/>
</dbReference>
<proteinExistence type="predicted"/>
<dbReference type="GeneID" id="30307683"/>
<sequence length="51" mass="5834">MIIKIKTSGVKQPIKIIGFICDSYEKVPNAPIHIYGQPTYLRWEQTPSTKT</sequence>
<evidence type="ECO:0000313" key="2">
    <source>
        <dbReference type="EMBL" id="AOV60703.1"/>
    </source>
</evidence>
<evidence type="ECO:0000313" key="1">
    <source>
        <dbReference type="EMBL" id="AOV60247.1"/>
    </source>
</evidence>
<evidence type="ECO:0000313" key="4">
    <source>
        <dbReference type="Proteomes" id="UP000240393"/>
    </source>
</evidence>